<name>A0A7S0G4Z4_9RHOD</name>
<proteinExistence type="predicted"/>
<dbReference type="PANTHER" id="PTHR32522:SF5">
    <property type="entry name" value="ABC3 TRANSPORTER PERMEASE PROTEIN DOMAIN-CONTAINING PROTEIN"/>
    <property type="match status" value="1"/>
</dbReference>
<evidence type="ECO:0000256" key="1">
    <source>
        <dbReference type="SAM" id="Phobius"/>
    </source>
</evidence>
<protein>
    <submittedName>
        <fullName evidence="2">Uncharacterized protein</fullName>
    </submittedName>
</protein>
<evidence type="ECO:0000313" key="2">
    <source>
        <dbReference type="EMBL" id="CAD8398642.1"/>
    </source>
</evidence>
<keyword evidence="1" id="KW-0472">Membrane</keyword>
<reference evidence="2" key="1">
    <citation type="submission" date="2021-01" db="EMBL/GenBank/DDBJ databases">
        <authorList>
            <person name="Corre E."/>
            <person name="Pelletier E."/>
            <person name="Niang G."/>
            <person name="Scheremetjew M."/>
            <person name="Finn R."/>
            <person name="Kale V."/>
            <person name="Holt S."/>
            <person name="Cochrane G."/>
            <person name="Meng A."/>
            <person name="Brown T."/>
            <person name="Cohen L."/>
        </authorList>
    </citation>
    <scope>NUCLEOTIDE SEQUENCE</scope>
    <source>
        <strain evidence="2">UTEX LB 2760</strain>
    </source>
</reference>
<dbReference type="PANTHER" id="PTHR32522">
    <property type="match status" value="1"/>
</dbReference>
<keyword evidence="1" id="KW-1133">Transmembrane helix</keyword>
<dbReference type="AlphaFoldDB" id="A0A7S0G4Z4"/>
<accession>A0A7S0G4Z4</accession>
<keyword evidence="1" id="KW-0812">Transmembrane</keyword>
<feature type="transmembrane region" description="Helical" evidence="1">
    <location>
        <begin position="43"/>
        <end position="63"/>
    </location>
</feature>
<dbReference type="EMBL" id="HBEK01015836">
    <property type="protein sequence ID" value="CAD8398642.1"/>
    <property type="molecule type" value="Transcribed_RNA"/>
</dbReference>
<gene>
    <name evidence="2" type="ORF">RMAR0315_LOCUS8634</name>
</gene>
<sequence length="275" mass="30398">MADSMGCDSVSLEAVKASLKNLAKRRSVRTAVFYSLKDSRRRWGSYALDIFVIAMVCFVLVLMRGISSKTPVLYTNFAERRVGEADLLLQPNPATLARKSPGSPLPDICDCDDLVLGSFLPVRSLGPVLTRIQTSSENMMGFFSRNLFLASVTGKEGDRSSSSRVTLMFYDHDKEDAIDVRKGWDFRKLGEQEAFAKDVVLRLINVVAAMGERADLTVELSVFLSILDSLLSARSEPILFSDDRMAFLQKDDEAYIGIRLDAFGSGDTSTVFSSD</sequence>
<organism evidence="2">
    <name type="scientific">Rhodosorus marinus</name>
    <dbReference type="NCBI Taxonomy" id="101924"/>
    <lineage>
        <taxon>Eukaryota</taxon>
        <taxon>Rhodophyta</taxon>
        <taxon>Stylonematophyceae</taxon>
        <taxon>Stylonematales</taxon>
        <taxon>Stylonemataceae</taxon>
        <taxon>Rhodosorus</taxon>
    </lineage>
</organism>